<dbReference type="SUPFAM" id="SSF82679">
    <property type="entry name" value="N-utilization substance G protein NusG, N-terminal domain"/>
    <property type="match status" value="1"/>
</dbReference>
<keyword evidence="3" id="KW-0804">Transcription</keyword>
<comment type="caution">
    <text evidence="5">The sequence shown here is derived from an EMBL/GenBank/DDBJ whole genome shotgun (WGS) entry which is preliminary data.</text>
</comment>
<dbReference type="InterPro" id="IPR008991">
    <property type="entry name" value="Translation_prot_SH3-like_sf"/>
</dbReference>
<dbReference type="PANTHER" id="PTHR30265:SF4">
    <property type="entry name" value="KOW MOTIF FAMILY PROTEIN, EXPRESSED"/>
    <property type="match status" value="1"/>
</dbReference>
<evidence type="ECO:0000313" key="5">
    <source>
        <dbReference type="EMBL" id="GAG12265.1"/>
    </source>
</evidence>
<dbReference type="GO" id="GO:0006354">
    <property type="term" value="P:DNA-templated transcription elongation"/>
    <property type="evidence" value="ECO:0007669"/>
    <property type="project" value="InterPro"/>
</dbReference>
<dbReference type="EMBL" id="BARS01024831">
    <property type="protein sequence ID" value="GAG12265.1"/>
    <property type="molecule type" value="Genomic_DNA"/>
</dbReference>
<feature type="non-terminal residue" evidence="5">
    <location>
        <position position="1"/>
    </location>
</feature>
<dbReference type="SMART" id="SM00738">
    <property type="entry name" value="NGN"/>
    <property type="match status" value="1"/>
</dbReference>
<dbReference type="Gene3D" id="3.30.70.940">
    <property type="entry name" value="NusG, N-terminal domain"/>
    <property type="match status" value="1"/>
</dbReference>
<protein>
    <recommendedName>
        <fullName evidence="4">NusG-like N-terminal domain-containing protein</fullName>
    </recommendedName>
</protein>
<dbReference type="Pfam" id="PF02357">
    <property type="entry name" value="NusG"/>
    <property type="match status" value="1"/>
</dbReference>
<proteinExistence type="predicted"/>
<feature type="domain" description="NusG-like N-terminal" evidence="4">
    <location>
        <begin position="27"/>
        <end position="126"/>
    </location>
</feature>
<name>X0V2C2_9ZZZZ</name>
<dbReference type="SUPFAM" id="SSF50104">
    <property type="entry name" value="Translation proteins SH3-like domain"/>
    <property type="match status" value="1"/>
</dbReference>
<dbReference type="InterPro" id="IPR006645">
    <property type="entry name" value="NGN-like_dom"/>
</dbReference>
<gene>
    <name evidence="5" type="ORF">S01H1_39357</name>
</gene>
<dbReference type="InterPro" id="IPR043425">
    <property type="entry name" value="NusG-like"/>
</dbReference>
<keyword evidence="2" id="KW-0805">Transcription regulation</keyword>
<reference evidence="5" key="1">
    <citation type="journal article" date="2014" name="Front. Microbiol.">
        <title>High frequency of phylogenetically diverse reductive dehalogenase-homologous genes in deep subseafloor sedimentary metagenomes.</title>
        <authorList>
            <person name="Kawai M."/>
            <person name="Futagami T."/>
            <person name="Toyoda A."/>
            <person name="Takaki Y."/>
            <person name="Nishi S."/>
            <person name="Hori S."/>
            <person name="Arai W."/>
            <person name="Tsubouchi T."/>
            <person name="Morono Y."/>
            <person name="Uchiyama I."/>
            <person name="Ito T."/>
            <person name="Fujiyama A."/>
            <person name="Inagaki F."/>
            <person name="Takami H."/>
        </authorList>
    </citation>
    <scope>NUCLEOTIDE SEQUENCE</scope>
    <source>
        <strain evidence="5">Expedition CK06-06</strain>
    </source>
</reference>
<dbReference type="AlphaFoldDB" id="X0V2C2"/>
<dbReference type="CDD" id="cd06091">
    <property type="entry name" value="KOW_NusG"/>
    <property type="match status" value="1"/>
</dbReference>
<dbReference type="NCBIfam" id="NF033644">
    <property type="entry name" value="antiterm_UpxY"/>
    <property type="match status" value="1"/>
</dbReference>
<keyword evidence="1" id="KW-0889">Transcription antitermination</keyword>
<sequence>EGLLALSPHKCFPIVEKSMTQPVSEMSPAWYAIYAQVRHESKVYSRLLAKSFECLLPQIERWSRRRDRRKKIQVPIFPGYLFVHTVLDNHHQVKILQTAGVVRIVRTKDSPLPVPDSQMNSLITLLGNANVLTTHPYLNEGMRVKIVNGPLYGCEGILVRKKNEKARLVVAIDIIQQAVSVELSEEDVEPISL</sequence>
<organism evidence="5">
    <name type="scientific">marine sediment metagenome</name>
    <dbReference type="NCBI Taxonomy" id="412755"/>
    <lineage>
        <taxon>unclassified sequences</taxon>
        <taxon>metagenomes</taxon>
        <taxon>ecological metagenomes</taxon>
    </lineage>
</organism>
<evidence type="ECO:0000256" key="3">
    <source>
        <dbReference type="ARBA" id="ARBA00023163"/>
    </source>
</evidence>
<dbReference type="GO" id="GO:0031564">
    <property type="term" value="P:transcription antitermination"/>
    <property type="evidence" value="ECO:0007669"/>
    <property type="project" value="UniProtKB-KW"/>
</dbReference>
<accession>X0V2C2</accession>
<dbReference type="InterPro" id="IPR036735">
    <property type="entry name" value="NGN_dom_sf"/>
</dbReference>
<evidence type="ECO:0000256" key="1">
    <source>
        <dbReference type="ARBA" id="ARBA00022814"/>
    </source>
</evidence>
<evidence type="ECO:0000259" key="4">
    <source>
        <dbReference type="SMART" id="SM00738"/>
    </source>
</evidence>
<evidence type="ECO:0000256" key="2">
    <source>
        <dbReference type="ARBA" id="ARBA00023015"/>
    </source>
</evidence>
<dbReference type="PANTHER" id="PTHR30265">
    <property type="entry name" value="RHO-INTERACTING TRANSCRIPTION TERMINATION FACTOR NUSG"/>
    <property type="match status" value="1"/>
</dbReference>